<sequence length="747" mass="86524">MDHHKTPSSSRLTPIRPYCTCVVCKILQRGFSRLDSQEKHYIISSGRPTPFLQLESKIENSTKKFTRYFKMEFYEKNKWLTGCSVLGKLYCWPCLLFSTNEETVWNSFGFSDLNNMYKSVKKHVNTKGHLIGILKEKTIGEARMKLNPDNQINYKLHNELVSNNRNILKRLIDVVCLIGTHELTNRTNYIGLIELVAKYDETLKIHLKDTTAFRSAFATSNEAQDNLMKSIADVVLDSIKLEIKEAKFVSIIMDSSNSNRLAVIVRYIKSDGTVQNRFLKFLDTTATHANTVEIIYKIVEELECGSKFIAQSYDGGVVMTDNLEDVQTKIKSSYRNAIFIHCYAHRLNLILSQSLQYIKDCKHFFSNLNGIGDFLTKSPHITEAVDTQVQKRFPAVVLPINWSDNGRLPQMISQYRDAIINLFQDILNGIDLWDPEIVNSARGYLYLFENDFYFNFLLKVFSDIFPHTDLLSDIIQTKFNDIGFCVQNISALEKRLNQKREQFQHFWDETMNMNTEPQNKRIKVEDLSETELYGLYYQILDTISQQLTSRFNNFKTLKFIELCNFANYDQILDTISQQLTSRFNNFKTLKFIELCNFANYDKCDFPEEALTSLKLNYINLFDFDALHSQLVALYASPNELNHKRTPLDMLIFLQETGLDESYAEVLKLCYLVLTVPVTNPSVERNLSVLTRIKAFILNCKGAENFTSLAVLSIEKDCVKNLAQNPKFYEDVTEKFARIEKGLELQYK</sequence>
<organism evidence="1 2">
    <name type="scientific">Popillia japonica</name>
    <name type="common">Japanese beetle</name>
    <dbReference type="NCBI Taxonomy" id="7064"/>
    <lineage>
        <taxon>Eukaryota</taxon>
        <taxon>Metazoa</taxon>
        <taxon>Ecdysozoa</taxon>
        <taxon>Arthropoda</taxon>
        <taxon>Hexapoda</taxon>
        <taxon>Insecta</taxon>
        <taxon>Pterygota</taxon>
        <taxon>Neoptera</taxon>
        <taxon>Endopterygota</taxon>
        <taxon>Coleoptera</taxon>
        <taxon>Polyphaga</taxon>
        <taxon>Scarabaeiformia</taxon>
        <taxon>Scarabaeidae</taxon>
        <taxon>Rutelinae</taxon>
        <taxon>Popillia</taxon>
    </lineage>
</organism>
<dbReference type="PANTHER" id="PTHR45749:SF28">
    <property type="entry name" value="ZINC FINGER MYM-TYPE PROTEIN 1-LIKE-RELATED"/>
    <property type="match status" value="1"/>
</dbReference>
<evidence type="ECO:0008006" key="3">
    <source>
        <dbReference type="Google" id="ProtNLM"/>
    </source>
</evidence>
<name>A0AAW1K363_POPJA</name>
<evidence type="ECO:0000313" key="1">
    <source>
        <dbReference type="EMBL" id="KAK9712313.1"/>
    </source>
</evidence>
<keyword evidence="2" id="KW-1185">Reference proteome</keyword>
<dbReference type="SUPFAM" id="SSF53098">
    <property type="entry name" value="Ribonuclease H-like"/>
    <property type="match status" value="1"/>
</dbReference>
<evidence type="ECO:0000313" key="2">
    <source>
        <dbReference type="Proteomes" id="UP001458880"/>
    </source>
</evidence>
<gene>
    <name evidence="1" type="ORF">QE152_g24930</name>
</gene>
<dbReference type="InterPro" id="IPR012337">
    <property type="entry name" value="RNaseH-like_sf"/>
</dbReference>
<dbReference type="PANTHER" id="PTHR45749">
    <property type="match status" value="1"/>
</dbReference>
<protein>
    <recommendedName>
        <fullName evidence="3">Zinc finger MYM-type protein 1-like</fullName>
    </recommendedName>
</protein>
<proteinExistence type="predicted"/>
<dbReference type="Proteomes" id="UP001458880">
    <property type="component" value="Unassembled WGS sequence"/>
</dbReference>
<dbReference type="AlphaFoldDB" id="A0AAW1K363"/>
<dbReference type="EMBL" id="JASPKY010000265">
    <property type="protein sequence ID" value="KAK9712313.1"/>
    <property type="molecule type" value="Genomic_DNA"/>
</dbReference>
<comment type="caution">
    <text evidence="1">The sequence shown here is derived from an EMBL/GenBank/DDBJ whole genome shotgun (WGS) entry which is preliminary data.</text>
</comment>
<accession>A0AAW1K363</accession>
<reference evidence="1 2" key="1">
    <citation type="journal article" date="2024" name="BMC Genomics">
        <title>De novo assembly and annotation of Popillia japonica's genome with initial clues to its potential as an invasive pest.</title>
        <authorList>
            <person name="Cucini C."/>
            <person name="Boschi S."/>
            <person name="Funari R."/>
            <person name="Cardaioli E."/>
            <person name="Iannotti N."/>
            <person name="Marturano G."/>
            <person name="Paoli F."/>
            <person name="Bruttini M."/>
            <person name="Carapelli A."/>
            <person name="Frati F."/>
            <person name="Nardi F."/>
        </authorList>
    </citation>
    <scope>NUCLEOTIDE SEQUENCE [LARGE SCALE GENOMIC DNA]</scope>
    <source>
        <strain evidence="1">DMR45628</strain>
    </source>
</reference>